<evidence type="ECO:0000313" key="2">
    <source>
        <dbReference type="Proteomes" id="UP000244335"/>
    </source>
</evidence>
<accession>A0AA92H948</accession>
<sequence length="102" mass="11518">MIDEFGPYAQMATLGEQMANRYQMDENLELEPHLAHYMEEVEVNIAADSFNHVGFMNEILGRLKSVAAADDEPRRQQFLQAVTVALQERIDHAARDLALSGI</sequence>
<dbReference type="Proteomes" id="UP000244335">
    <property type="component" value="Unassembled WGS sequence"/>
</dbReference>
<dbReference type="EMBL" id="QDFR01000003">
    <property type="protein sequence ID" value="PVE53984.1"/>
    <property type="molecule type" value="Genomic_DNA"/>
</dbReference>
<proteinExistence type="predicted"/>
<reference evidence="1 2" key="1">
    <citation type="submission" date="2018-04" db="EMBL/GenBank/DDBJ databases">
        <authorList>
            <person name="Hagen T."/>
        </authorList>
    </citation>
    <scope>NUCLEOTIDE SEQUENCE [LARGE SCALE GENOMIC DNA]</scope>
    <source>
        <strain evidence="1 2">TPD7009</strain>
    </source>
</reference>
<dbReference type="AlphaFoldDB" id="A0AA92H948"/>
<organism evidence="1 2">
    <name type="scientific">Rhizobium rhizogenes</name>
    <name type="common">Agrobacterium rhizogenes</name>
    <dbReference type="NCBI Taxonomy" id="359"/>
    <lineage>
        <taxon>Bacteria</taxon>
        <taxon>Pseudomonadati</taxon>
        <taxon>Pseudomonadota</taxon>
        <taxon>Alphaproteobacteria</taxon>
        <taxon>Hyphomicrobiales</taxon>
        <taxon>Rhizobiaceae</taxon>
        <taxon>Rhizobium/Agrobacterium group</taxon>
        <taxon>Rhizobium</taxon>
    </lineage>
</organism>
<evidence type="ECO:0000313" key="1">
    <source>
        <dbReference type="EMBL" id="PVE53984.1"/>
    </source>
</evidence>
<comment type="caution">
    <text evidence="1">The sequence shown here is derived from an EMBL/GenBank/DDBJ whole genome shotgun (WGS) entry which is preliminary data.</text>
</comment>
<dbReference type="RefSeq" id="WP_116493110.1">
    <property type="nucleotide sequence ID" value="NZ_QDFR01000003.1"/>
</dbReference>
<name>A0AA92H948_RHIRH</name>
<protein>
    <submittedName>
        <fullName evidence="1">Uncharacterized protein</fullName>
    </submittedName>
</protein>
<gene>
    <name evidence="1" type="ORF">DC430_12055</name>
</gene>